<dbReference type="FunFam" id="1.50.40.10:FF:000090">
    <property type="entry name" value="Folate transporter 1, chloroplastic"/>
    <property type="match status" value="1"/>
</dbReference>
<gene>
    <name evidence="11" type="ORF">DKX38_010994</name>
</gene>
<dbReference type="InterPro" id="IPR044712">
    <property type="entry name" value="SLC25A32-like"/>
</dbReference>
<evidence type="ECO:0000256" key="6">
    <source>
        <dbReference type="ARBA" id="ARBA00022989"/>
    </source>
</evidence>
<dbReference type="Proteomes" id="UP000326939">
    <property type="component" value="Chromosome 7"/>
</dbReference>
<proteinExistence type="inferred from homology"/>
<evidence type="ECO:0000256" key="2">
    <source>
        <dbReference type="ARBA" id="ARBA00006375"/>
    </source>
</evidence>
<sequence>MNPVTCKEMLQLERDLAVSFMDTMHYNQTSSLMMSDSKWQWENATAGAVAGFATVAAVHPLDVVRTRFQVDDGRVLNLPAYKNTAHAILNIARLEGLKGLYAGFFPAVLGSTVSWGLYFFLYSRTSINRLLSDTYLLQRHYSRAKQRYSKNRDEKLSPGLHLASAAEAGALVSLLLYKSYLACKDKIAASESSSPNSAILWALWFILIECISYCLLDCQLDAWFRYTGICLIQQVSHGAVQFTAYEELRKVIVDFKAKQRKEDCEIADTQLLNSVDYAILGGSSKIAAIILTYPFQVIRSRLQQRPSMEGIPRYMDSWHVMKETARFEGFRGFYKGITPNLLKNVPASSITFIVYENVLKLLKLGRTRD</sequence>
<evidence type="ECO:0000256" key="1">
    <source>
        <dbReference type="ARBA" id="ARBA00004141"/>
    </source>
</evidence>
<dbReference type="InterPro" id="IPR002067">
    <property type="entry name" value="MCP"/>
</dbReference>
<keyword evidence="7 8" id="KW-0472">Membrane</keyword>
<evidence type="ECO:0000256" key="10">
    <source>
        <dbReference type="SAM" id="Phobius"/>
    </source>
</evidence>
<evidence type="ECO:0000256" key="5">
    <source>
        <dbReference type="ARBA" id="ARBA00022737"/>
    </source>
</evidence>
<dbReference type="Gene3D" id="1.50.40.10">
    <property type="entry name" value="Mitochondrial carrier domain"/>
    <property type="match status" value="2"/>
</dbReference>
<name>A0A5N5LYB2_9ROSI</name>
<organism evidence="11 12">
    <name type="scientific">Salix brachista</name>
    <dbReference type="NCBI Taxonomy" id="2182728"/>
    <lineage>
        <taxon>Eukaryota</taxon>
        <taxon>Viridiplantae</taxon>
        <taxon>Streptophyta</taxon>
        <taxon>Embryophyta</taxon>
        <taxon>Tracheophyta</taxon>
        <taxon>Spermatophyta</taxon>
        <taxon>Magnoliopsida</taxon>
        <taxon>eudicotyledons</taxon>
        <taxon>Gunneridae</taxon>
        <taxon>Pentapetalae</taxon>
        <taxon>rosids</taxon>
        <taxon>fabids</taxon>
        <taxon>Malpighiales</taxon>
        <taxon>Salicaceae</taxon>
        <taxon>Saliceae</taxon>
        <taxon>Salix</taxon>
    </lineage>
</organism>
<comment type="caution">
    <text evidence="11">The sequence shown here is derived from an EMBL/GenBank/DDBJ whole genome shotgun (WGS) entry which is preliminary data.</text>
</comment>
<comment type="similarity">
    <text evidence="2 9">Belongs to the mitochondrial carrier (TC 2.A.29) family.</text>
</comment>
<feature type="repeat" description="Solcar" evidence="8">
    <location>
        <begin position="38"/>
        <end position="128"/>
    </location>
</feature>
<accession>A0A5N5LYB2</accession>
<keyword evidence="3 9" id="KW-0813">Transport</keyword>
<dbReference type="GO" id="GO:0016020">
    <property type="term" value="C:membrane"/>
    <property type="evidence" value="ECO:0007669"/>
    <property type="project" value="UniProtKB-SubCell"/>
</dbReference>
<evidence type="ECO:0000256" key="3">
    <source>
        <dbReference type="ARBA" id="ARBA00022448"/>
    </source>
</evidence>
<dbReference type="InterPro" id="IPR018108">
    <property type="entry name" value="MCP_transmembrane"/>
</dbReference>
<feature type="transmembrane region" description="Helical" evidence="10">
    <location>
        <begin position="159"/>
        <end position="177"/>
    </location>
</feature>
<dbReference type="SUPFAM" id="SSF103506">
    <property type="entry name" value="Mitochondrial carrier"/>
    <property type="match status" value="1"/>
</dbReference>
<dbReference type="InterPro" id="IPR023395">
    <property type="entry name" value="MCP_dom_sf"/>
</dbReference>
<evidence type="ECO:0000256" key="8">
    <source>
        <dbReference type="PROSITE-ProRule" id="PRU00282"/>
    </source>
</evidence>
<reference evidence="12" key="1">
    <citation type="journal article" date="2019" name="Gigascience">
        <title>De novo genome assembly of the endangered Acer yangbiense, a plant species with extremely small populations endemic to Yunnan Province, China.</title>
        <authorList>
            <person name="Yang J."/>
            <person name="Wariss H.M."/>
            <person name="Tao L."/>
            <person name="Zhang R."/>
            <person name="Yun Q."/>
            <person name="Hollingsworth P."/>
            <person name="Dao Z."/>
            <person name="Luo G."/>
            <person name="Guo H."/>
            <person name="Ma Y."/>
            <person name="Sun W."/>
        </authorList>
    </citation>
    <scope>NUCLEOTIDE SEQUENCE [LARGE SCALE GENOMIC DNA]</scope>
    <source>
        <strain evidence="12">cv. br00</strain>
    </source>
</reference>
<feature type="transmembrane region" description="Helical" evidence="10">
    <location>
        <begin position="198"/>
        <end position="216"/>
    </location>
</feature>
<comment type="subcellular location">
    <subcellularLocation>
        <location evidence="1">Membrane</location>
        <topology evidence="1">Multi-pass membrane protein</topology>
    </subcellularLocation>
</comment>
<dbReference type="AlphaFoldDB" id="A0A5N5LYB2"/>
<dbReference type="PRINTS" id="PR00926">
    <property type="entry name" value="MITOCARRIER"/>
</dbReference>
<keyword evidence="6 10" id="KW-1133">Transmembrane helix</keyword>
<evidence type="ECO:0000256" key="4">
    <source>
        <dbReference type="ARBA" id="ARBA00022692"/>
    </source>
</evidence>
<dbReference type="GO" id="GO:0015215">
    <property type="term" value="F:nucleotide transmembrane transporter activity"/>
    <property type="evidence" value="ECO:0007669"/>
    <property type="project" value="UniProtKB-ARBA"/>
</dbReference>
<dbReference type="EMBL" id="VDCV01000007">
    <property type="protein sequence ID" value="KAB5547588.1"/>
    <property type="molecule type" value="Genomic_DNA"/>
</dbReference>
<dbReference type="PROSITE" id="PS50920">
    <property type="entry name" value="SOLCAR"/>
    <property type="match status" value="2"/>
</dbReference>
<dbReference type="PANTHER" id="PTHR45683">
    <property type="entry name" value="MITOCHONDRIAL NICOTINAMIDE ADENINE DINUCLEOTIDE TRANSPORTER 1-RELATED-RELATED"/>
    <property type="match status" value="1"/>
</dbReference>
<evidence type="ECO:0000256" key="9">
    <source>
        <dbReference type="RuleBase" id="RU000488"/>
    </source>
</evidence>
<protein>
    <recommendedName>
        <fullName evidence="13">Folate transporter 1, chloroplastic</fullName>
    </recommendedName>
</protein>
<evidence type="ECO:0000256" key="7">
    <source>
        <dbReference type="ARBA" id="ARBA00023136"/>
    </source>
</evidence>
<evidence type="ECO:0000313" key="11">
    <source>
        <dbReference type="EMBL" id="KAB5547588.1"/>
    </source>
</evidence>
<feature type="transmembrane region" description="Helical" evidence="10">
    <location>
        <begin position="100"/>
        <end position="121"/>
    </location>
</feature>
<keyword evidence="5" id="KW-0677">Repeat</keyword>
<keyword evidence="4 8" id="KW-0812">Transmembrane</keyword>
<feature type="repeat" description="Solcar" evidence="8">
    <location>
        <begin position="272"/>
        <end position="361"/>
    </location>
</feature>
<dbReference type="Pfam" id="PF00153">
    <property type="entry name" value="Mito_carr"/>
    <property type="match status" value="2"/>
</dbReference>
<keyword evidence="12" id="KW-1185">Reference proteome</keyword>
<evidence type="ECO:0000313" key="12">
    <source>
        <dbReference type="Proteomes" id="UP000326939"/>
    </source>
</evidence>
<evidence type="ECO:0008006" key="13">
    <source>
        <dbReference type="Google" id="ProtNLM"/>
    </source>
</evidence>